<reference evidence="3 4" key="1">
    <citation type="submission" date="2024-04" db="EMBL/GenBank/DDBJ databases">
        <authorList>
            <person name="Rising A."/>
            <person name="Reimegard J."/>
            <person name="Sonavane S."/>
            <person name="Akerstrom W."/>
            <person name="Nylinder S."/>
            <person name="Hedman E."/>
            <person name="Kallberg Y."/>
        </authorList>
    </citation>
    <scope>NUCLEOTIDE SEQUENCE [LARGE SCALE GENOMIC DNA]</scope>
</reference>
<evidence type="ECO:0000313" key="4">
    <source>
        <dbReference type="Proteomes" id="UP001497382"/>
    </source>
</evidence>
<dbReference type="SUPFAM" id="SSF101576">
    <property type="entry name" value="Supernatant protein factor (SPF), C-terminal domain"/>
    <property type="match status" value="1"/>
</dbReference>
<dbReference type="SMART" id="SM00516">
    <property type="entry name" value="SEC14"/>
    <property type="match status" value="1"/>
</dbReference>
<dbReference type="InterPro" id="IPR036273">
    <property type="entry name" value="CRAL/TRIO_N_dom_sf"/>
</dbReference>
<dbReference type="PROSITE" id="PS50866">
    <property type="entry name" value="GOLD"/>
    <property type="match status" value="1"/>
</dbReference>
<dbReference type="Gene3D" id="3.40.525.10">
    <property type="entry name" value="CRAL-TRIO lipid binding domain"/>
    <property type="match status" value="1"/>
</dbReference>
<name>A0AAV2A7Q3_9ARAC</name>
<evidence type="ECO:0000259" key="2">
    <source>
        <dbReference type="PROSITE" id="PS50866"/>
    </source>
</evidence>
<dbReference type="InterPro" id="IPR009038">
    <property type="entry name" value="GOLD_dom"/>
</dbReference>
<evidence type="ECO:0000259" key="1">
    <source>
        <dbReference type="PROSITE" id="PS50191"/>
    </source>
</evidence>
<keyword evidence="4" id="KW-1185">Reference proteome</keyword>
<evidence type="ECO:0008006" key="5">
    <source>
        <dbReference type="Google" id="ProtNLM"/>
    </source>
</evidence>
<protein>
    <recommendedName>
        <fullName evidence="5">SEC14-like protein 2</fullName>
    </recommendedName>
</protein>
<dbReference type="GO" id="GO:0005737">
    <property type="term" value="C:cytoplasm"/>
    <property type="evidence" value="ECO:0007669"/>
    <property type="project" value="TreeGrafter"/>
</dbReference>
<dbReference type="PRINTS" id="PR00180">
    <property type="entry name" value="CRETINALDHBP"/>
</dbReference>
<dbReference type="PANTHER" id="PTHR23324:SF83">
    <property type="entry name" value="SEC14-LIKE PROTEIN 2"/>
    <property type="match status" value="1"/>
</dbReference>
<feature type="non-terminal residue" evidence="3">
    <location>
        <position position="391"/>
    </location>
</feature>
<dbReference type="Pfam" id="PF00650">
    <property type="entry name" value="CRAL_TRIO"/>
    <property type="match status" value="1"/>
</dbReference>
<feature type="domain" description="GOLD" evidence="2">
    <location>
        <begin position="269"/>
        <end position="381"/>
    </location>
</feature>
<proteinExistence type="predicted"/>
<sequence>MNEITSEKKAVVDELRRRTINDVTPKMLEDIFLFYRFAKARDFNLSEAEDMLRKHIVWRKEMNIDTILTDYKPPEVLVKYCPTSIICFDKEGYLVRVQDIGRLDLKGLFNAVTPTELNKYIIYVTEQDRARMIKHKGSSGKTMYSAIYDFENLSYSNALNIKALQAFVQSMKLFLDNYPEMVGRITVINAPFYFQWMFAVVKPILPPAVLAKVQICGKDGWKKQLLEFINAEDLPGYLGGNRTDPDGNPLCETFIIRGRPIPKSYYMKQRCKKLSLDPDVKKLTVMPFSKEEITFEVTEKDSSLEWEFEAKNKFINFSFFFKGESSEGFEHLELIPQQRIDTSYEPEKGCFKCEKVGNYTIVFDNSFSWIHSKEVYYKIGTHSPRKNKTYE</sequence>
<dbReference type="EMBL" id="CAXIEN010000118">
    <property type="protein sequence ID" value="CAL1279030.1"/>
    <property type="molecule type" value="Genomic_DNA"/>
</dbReference>
<dbReference type="Gene3D" id="2.60.120.680">
    <property type="entry name" value="GOLD domain"/>
    <property type="match status" value="1"/>
</dbReference>
<dbReference type="InterPro" id="IPR036865">
    <property type="entry name" value="CRAL-TRIO_dom_sf"/>
</dbReference>
<dbReference type="AlphaFoldDB" id="A0AAV2A7Q3"/>
<dbReference type="PANTHER" id="PTHR23324">
    <property type="entry name" value="SEC14 RELATED PROTEIN"/>
    <property type="match status" value="1"/>
</dbReference>
<dbReference type="CDD" id="cd00170">
    <property type="entry name" value="SEC14"/>
    <property type="match status" value="1"/>
</dbReference>
<dbReference type="InterPro" id="IPR036598">
    <property type="entry name" value="GOLD_dom_sf"/>
</dbReference>
<dbReference type="SUPFAM" id="SSF52087">
    <property type="entry name" value="CRAL/TRIO domain"/>
    <property type="match status" value="1"/>
</dbReference>
<organism evidence="3 4">
    <name type="scientific">Larinioides sclopetarius</name>
    <dbReference type="NCBI Taxonomy" id="280406"/>
    <lineage>
        <taxon>Eukaryota</taxon>
        <taxon>Metazoa</taxon>
        <taxon>Ecdysozoa</taxon>
        <taxon>Arthropoda</taxon>
        <taxon>Chelicerata</taxon>
        <taxon>Arachnida</taxon>
        <taxon>Araneae</taxon>
        <taxon>Araneomorphae</taxon>
        <taxon>Entelegynae</taxon>
        <taxon>Araneoidea</taxon>
        <taxon>Araneidae</taxon>
        <taxon>Larinioides</taxon>
    </lineage>
</organism>
<feature type="domain" description="CRAL-TRIO" evidence="1">
    <location>
        <begin position="73"/>
        <end position="246"/>
    </location>
</feature>
<evidence type="ECO:0000313" key="3">
    <source>
        <dbReference type="EMBL" id="CAL1279030.1"/>
    </source>
</evidence>
<dbReference type="InterPro" id="IPR001251">
    <property type="entry name" value="CRAL-TRIO_dom"/>
</dbReference>
<gene>
    <name evidence="3" type="ORF">LARSCL_LOCUS10105</name>
</gene>
<dbReference type="SUPFAM" id="SSF46938">
    <property type="entry name" value="CRAL/TRIO N-terminal domain"/>
    <property type="match status" value="1"/>
</dbReference>
<dbReference type="Proteomes" id="UP001497382">
    <property type="component" value="Unassembled WGS sequence"/>
</dbReference>
<comment type="caution">
    <text evidence="3">The sequence shown here is derived from an EMBL/GenBank/DDBJ whole genome shotgun (WGS) entry which is preliminary data.</text>
</comment>
<dbReference type="InterPro" id="IPR051064">
    <property type="entry name" value="SEC14/CRAL-TRIO_domain"/>
</dbReference>
<accession>A0AAV2A7Q3</accession>
<dbReference type="PROSITE" id="PS50191">
    <property type="entry name" value="CRAL_TRIO"/>
    <property type="match status" value="1"/>
</dbReference>